<dbReference type="PANTHER" id="PTHR43298:SF2">
    <property type="entry name" value="FMN_FAD EXPORTER YEEO-RELATED"/>
    <property type="match status" value="1"/>
</dbReference>
<reference evidence="14 15" key="1">
    <citation type="submission" date="2014-03" db="EMBL/GenBank/DDBJ databases">
        <authorList>
            <person name="Urmite Genomes U."/>
        </authorList>
    </citation>
    <scope>NUCLEOTIDE SEQUENCE [LARGE SCALE GENOMIC DNA]</scope>
    <source>
        <strain evidence="14 15">Vm-5</strain>
    </source>
</reference>
<evidence type="ECO:0000256" key="5">
    <source>
        <dbReference type="ARBA" id="ARBA00022448"/>
    </source>
</evidence>
<evidence type="ECO:0000256" key="2">
    <source>
        <dbReference type="ARBA" id="ARBA00004651"/>
    </source>
</evidence>
<feature type="transmembrane region" description="Helical" evidence="13">
    <location>
        <begin position="54"/>
        <end position="75"/>
    </location>
</feature>
<evidence type="ECO:0000256" key="12">
    <source>
        <dbReference type="ARBA" id="ARBA00031636"/>
    </source>
</evidence>
<keyword evidence="6" id="KW-0050">Antiport</keyword>
<sequence>MYPTTTIKEKFKLFGIILIPILITQVSMYLMNIFDTVMSGRAGAIDLAGVAIGSSLWVPIFTGINGILLAITPIIAQLTGANSNNQVSHKVQQAIYLSTILAVIVCIIGGILLNPILNMMDLESGVQRTAKYYLIALGTGIIPLFIFNTIRCFIDALGQTRISMFIILLSLPLNLFFNYIFIFGKFGVPAYGGIGAGIATSVTYWLVGIISLIVIYHIHPFRRFSILTNWVRPSIAVWWDQLKIGIPIGFAMFFETSIFSAVTLFMSVYSTYTIAAHQAAINFASLLYMIPLSVGMALTIAIGFEIGAKRFKDARTYGYIGISGGIFIALFAGFVIYITRDWVAALYNSNPEVIELTKQFLFYAIFFQLADAFGAPIQGALRGYKDVNITLIMALISYWIIGLPVGWLLANYTALEPFGYWVGIITGLTCGAIALLGRLLYLQRKYVRLKGVETEKI</sequence>
<evidence type="ECO:0000256" key="9">
    <source>
        <dbReference type="ARBA" id="ARBA00022989"/>
    </source>
</evidence>
<dbReference type="GO" id="GO:0015297">
    <property type="term" value="F:antiporter activity"/>
    <property type="evidence" value="ECO:0007669"/>
    <property type="project" value="UniProtKB-KW"/>
</dbReference>
<feature type="transmembrane region" description="Helical" evidence="13">
    <location>
        <begin position="95"/>
        <end position="117"/>
    </location>
</feature>
<dbReference type="GO" id="GO:0042910">
    <property type="term" value="F:xenobiotic transmembrane transporter activity"/>
    <property type="evidence" value="ECO:0007669"/>
    <property type="project" value="InterPro"/>
</dbReference>
<accession>A0A024QEX6</accession>
<feature type="transmembrane region" description="Helical" evidence="13">
    <location>
        <begin position="12"/>
        <end position="34"/>
    </location>
</feature>
<comment type="caution">
    <text evidence="14">The sequence shown here is derived from an EMBL/GenBank/DDBJ whole genome shotgun (WGS) entry which is preliminary data.</text>
</comment>
<evidence type="ECO:0000256" key="1">
    <source>
        <dbReference type="ARBA" id="ARBA00003408"/>
    </source>
</evidence>
<feature type="transmembrane region" description="Helical" evidence="13">
    <location>
        <begin position="162"/>
        <end position="182"/>
    </location>
</feature>
<evidence type="ECO:0000256" key="6">
    <source>
        <dbReference type="ARBA" id="ARBA00022449"/>
    </source>
</evidence>
<protein>
    <recommendedName>
        <fullName evidence="4">Probable multidrug resistance protein NorM</fullName>
    </recommendedName>
    <alternativeName>
        <fullName evidence="12">Multidrug-efflux transporter</fullName>
    </alternativeName>
</protein>
<comment type="similarity">
    <text evidence="3">Belongs to the multi antimicrobial extrusion (MATE) (TC 2.A.66.1) family.</text>
</comment>
<dbReference type="OrthoDB" id="9780160at2"/>
<dbReference type="RefSeq" id="WP_038245686.1">
    <property type="nucleotide sequence ID" value="NZ_BNER01000006.1"/>
</dbReference>
<evidence type="ECO:0000256" key="3">
    <source>
        <dbReference type="ARBA" id="ARBA00010199"/>
    </source>
</evidence>
<gene>
    <name evidence="14" type="primary">norM</name>
    <name evidence="14" type="ORF">BN990_03098</name>
</gene>
<dbReference type="AlphaFoldDB" id="A0A024QEX6"/>
<comment type="function">
    <text evidence="1">Multidrug efflux pump.</text>
</comment>
<dbReference type="GO" id="GO:0006811">
    <property type="term" value="P:monoatomic ion transport"/>
    <property type="evidence" value="ECO:0007669"/>
    <property type="project" value="UniProtKB-KW"/>
</dbReference>
<name>A0A024QEX6_9BACI</name>
<feature type="transmembrane region" description="Helical" evidence="13">
    <location>
        <begin position="194"/>
        <end position="216"/>
    </location>
</feature>
<dbReference type="PIRSF" id="PIRSF006603">
    <property type="entry name" value="DinF"/>
    <property type="match status" value="1"/>
</dbReference>
<feature type="transmembrane region" description="Helical" evidence="13">
    <location>
        <begin position="316"/>
        <end position="340"/>
    </location>
</feature>
<dbReference type="CDD" id="cd13131">
    <property type="entry name" value="MATE_NorM_like"/>
    <property type="match status" value="1"/>
</dbReference>
<evidence type="ECO:0000256" key="4">
    <source>
        <dbReference type="ARBA" id="ARBA00020268"/>
    </source>
</evidence>
<dbReference type="InterPro" id="IPR048279">
    <property type="entry name" value="MdtK-like"/>
</dbReference>
<feature type="transmembrane region" description="Helical" evidence="13">
    <location>
        <begin position="132"/>
        <end position="150"/>
    </location>
</feature>
<dbReference type="STRING" id="1462526.BN990_03098"/>
<reference evidence="15" key="2">
    <citation type="submission" date="2014-05" db="EMBL/GenBank/DDBJ databases">
        <title>Draft genome sequence of Virgibacillus massiliensis Vm-5.</title>
        <authorList>
            <person name="Khelaifia S."/>
            <person name="Croce O."/>
            <person name="Lagier J.C."/>
            <person name="Raoult D."/>
        </authorList>
    </citation>
    <scope>NUCLEOTIDE SEQUENCE [LARGE SCALE GENOMIC DNA]</scope>
    <source>
        <strain evidence="15">Vm-5</strain>
    </source>
</reference>
<dbReference type="eggNOG" id="COG0534">
    <property type="taxonomic scope" value="Bacteria"/>
</dbReference>
<evidence type="ECO:0000256" key="7">
    <source>
        <dbReference type="ARBA" id="ARBA00022475"/>
    </source>
</evidence>
<proteinExistence type="inferred from homology"/>
<comment type="subcellular location">
    <subcellularLocation>
        <location evidence="2">Cell membrane</location>
        <topology evidence="2">Multi-pass membrane protein</topology>
    </subcellularLocation>
</comment>
<dbReference type="PANTHER" id="PTHR43298">
    <property type="entry name" value="MULTIDRUG RESISTANCE PROTEIN NORM-RELATED"/>
    <property type="match status" value="1"/>
</dbReference>
<dbReference type="InterPro" id="IPR050222">
    <property type="entry name" value="MATE_MdtK"/>
</dbReference>
<feature type="transmembrane region" description="Helical" evidence="13">
    <location>
        <begin position="389"/>
        <end position="412"/>
    </location>
</feature>
<feature type="transmembrane region" description="Helical" evidence="13">
    <location>
        <begin position="360"/>
        <end position="377"/>
    </location>
</feature>
<evidence type="ECO:0000256" key="11">
    <source>
        <dbReference type="ARBA" id="ARBA00023136"/>
    </source>
</evidence>
<organism evidence="14 15">
    <name type="scientific">Virgibacillus massiliensis</name>
    <dbReference type="NCBI Taxonomy" id="1462526"/>
    <lineage>
        <taxon>Bacteria</taxon>
        <taxon>Bacillati</taxon>
        <taxon>Bacillota</taxon>
        <taxon>Bacilli</taxon>
        <taxon>Bacillales</taxon>
        <taxon>Bacillaceae</taxon>
        <taxon>Virgibacillus</taxon>
    </lineage>
</organism>
<evidence type="ECO:0000313" key="15">
    <source>
        <dbReference type="Proteomes" id="UP000028875"/>
    </source>
</evidence>
<evidence type="ECO:0000256" key="13">
    <source>
        <dbReference type="SAM" id="Phobius"/>
    </source>
</evidence>
<keyword evidence="10" id="KW-0406">Ion transport</keyword>
<dbReference type="EMBL" id="CCDP010000002">
    <property type="protein sequence ID" value="CDQ40770.1"/>
    <property type="molecule type" value="Genomic_DNA"/>
</dbReference>
<dbReference type="NCBIfam" id="TIGR00797">
    <property type="entry name" value="matE"/>
    <property type="match status" value="1"/>
</dbReference>
<dbReference type="GO" id="GO:0005886">
    <property type="term" value="C:plasma membrane"/>
    <property type="evidence" value="ECO:0007669"/>
    <property type="project" value="UniProtKB-SubCell"/>
</dbReference>
<keyword evidence="15" id="KW-1185">Reference proteome</keyword>
<feature type="transmembrane region" description="Helical" evidence="13">
    <location>
        <begin position="418"/>
        <end position="441"/>
    </location>
</feature>
<feature type="transmembrane region" description="Helical" evidence="13">
    <location>
        <begin position="281"/>
        <end position="304"/>
    </location>
</feature>
<dbReference type="Proteomes" id="UP000028875">
    <property type="component" value="Unassembled WGS sequence"/>
</dbReference>
<evidence type="ECO:0000313" key="14">
    <source>
        <dbReference type="EMBL" id="CDQ40770.1"/>
    </source>
</evidence>
<feature type="transmembrane region" description="Helical" evidence="13">
    <location>
        <begin position="248"/>
        <end position="269"/>
    </location>
</feature>
<keyword evidence="7" id="KW-1003">Cell membrane</keyword>
<dbReference type="Pfam" id="PF01554">
    <property type="entry name" value="MatE"/>
    <property type="match status" value="2"/>
</dbReference>
<keyword evidence="9 13" id="KW-1133">Transmembrane helix</keyword>
<keyword evidence="11 13" id="KW-0472">Membrane</keyword>
<dbReference type="InterPro" id="IPR002528">
    <property type="entry name" value="MATE_fam"/>
</dbReference>
<evidence type="ECO:0000256" key="8">
    <source>
        <dbReference type="ARBA" id="ARBA00022692"/>
    </source>
</evidence>
<evidence type="ECO:0000256" key="10">
    <source>
        <dbReference type="ARBA" id="ARBA00023065"/>
    </source>
</evidence>
<keyword evidence="5" id="KW-0813">Transport</keyword>
<keyword evidence="8 13" id="KW-0812">Transmembrane</keyword>